<feature type="region of interest" description="Disordered" evidence="2">
    <location>
        <begin position="130"/>
        <end position="152"/>
    </location>
</feature>
<dbReference type="EMBL" id="SPRO01000022">
    <property type="protein sequence ID" value="TIC29937.1"/>
    <property type="molecule type" value="Genomic_DNA"/>
</dbReference>
<dbReference type="Pfam" id="PF00022">
    <property type="entry name" value="Actin"/>
    <property type="match status" value="1"/>
</dbReference>
<feature type="compositionally biased region" description="Polar residues" evidence="2">
    <location>
        <begin position="11"/>
        <end position="21"/>
    </location>
</feature>
<dbReference type="SMART" id="SM00268">
    <property type="entry name" value="ACTIN"/>
    <property type="match status" value="1"/>
</dbReference>
<dbReference type="Gene3D" id="3.90.640.10">
    <property type="entry name" value="Actin, Chain A, domain 4"/>
    <property type="match status" value="1"/>
</dbReference>
<evidence type="ECO:0000256" key="1">
    <source>
        <dbReference type="RuleBase" id="RU000487"/>
    </source>
</evidence>
<dbReference type="SUPFAM" id="SSF53067">
    <property type="entry name" value="Actin-like ATPase domain"/>
    <property type="match status" value="1"/>
</dbReference>
<dbReference type="AlphaFoldDB" id="A0A4T0R5F2"/>
<evidence type="ECO:0000256" key="2">
    <source>
        <dbReference type="SAM" id="MobiDB-lite"/>
    </source>
</evidence>
<comment type="similarity">
    <text evidence="1">Belongs to the actin family.</text>
</comment>
<evidence type="ECO:0000313" key="3">
    <source>
        <dbReference type="EMBL" id="TIC29937.1"/>
    </source>
</evidence>
<organism evidence="3 4">
    <name type="scientific">Wallemia mellicola</name>
    <dbReference type="NCBI Taxonomy" id="1708541"/>
    <lineage>
        <taxon>Eukaryota</taxon>
        <taxon>Fungi</taxon>
        <taxon>Dikarya</taxon>
        <taxon>Basidiomycota</taxon>
        <taxon>Wallemiomycotina</taxon>
        <taxon>Wallemiomycetes</taxon>
        <taxon>Wallemiales</taxon>
        <taxon>Wallemiaceae</taxon>
        <taxon>Wallemia</taxon>
    </lineage>
</organism>
<evidence type="ECO:0000313" key="4">
    <source>
        <dbReference type="Proteomes" id="UP000305647"/>
    </source>
</evidence>
<gene>
    <name evidence="3" type="ORF">E3Q10_02328</name>
</gene>
<protein>
    <submittedName>
        <fullName evidence="3">Actin-like ATPase domain-containing protein</fullName>
    </submittedName>
</protein>
<dbReference type="Gene3D" id="3.30.420.40">
    <property type="match status" value="2"/>
</dbReference>
<dbReference type="PANTHER" id="PTHR11937">
    <property type="entry name" value="ACTIN"/>
    <property type="match status" value="1"/>
</dbReference>
<reference evidence="3 4" key="1">
    <citation type="submission" date="2019-03" db="EMBL/GenBank/DDBJ databases">
        <title>Sequencing 25 genomes of Wallemia mellicola.</title>
        <authorList>
            <person name="Gostincar C."/>
        </authorList>
    </citation>
    <scope>NUCLEOTIDE SEQUENCE [LARGE SCALE GENOMIC DNA]</scope>
    <source>
        <strain evidence="3 4">EXF-8738</strain>
    </source>
</reference>
<proteinExistence type="inferred from homology"/>
<comment type="caution">
    <text evidence="3">The sequence shown here is derived from an EMBL/GenBank/DDBJ whole genome shotgun (WGS) entry which is preliminary data.</text>
</comment>
<feature type="region of interest" description="Disordered" evidence="2">
    <location>
        <begin position="1"/>
        <end position="23"/>
    </location>
</feature>
<name>A0A4T0R5F2_9BASI</name>
<dbReference type="CDD" id="cd10206">
    <property type="entry name" value="ASKHA_NBD_Arp8-like"/>
    <property type="match status" value="1"/>
</dbReference>
<dbReference type="InterPro" id="IPR004000">
    <property type="entry name" value="Actin"/>
</dbReference>
<accession>A0A4T0R5F2</accession>
<dbReference type="Proteomes" id="UP000305647">
    <property type="component" value="Unassembled WGS sequence"/>
</dbReference>
<sequence>MLIDKDVVYTDSPNQQQQTPTVYPEPKLDQSSMKFTSFVPIPYLNTKNVSSIYLKSESQSWSSKKMVQMSIDERMEQHKRKMGDPDVPPIGSKYDRILVLQPGSRYIKIGRSNDPAPLLIPSIIARKKRSNVSNGSDGMDVDESQSTRNADEWKSNVEAITNEFKTRMRAFKLVGISNGQAQSVSYNQDAEPEPVPDHLDNDKVDWIDDSDDLPEILVGDDVLKLTDKAKAKYDISKPFFRGDLNTRDYTSAQVLLGDIATLLSTIISKTFSFKMSDFKVCHYSSKYSPVDDQIEHKHCFDNTKLLQFNLHNRNVECDIKLDRMYAYTNSLRNIFNDNDQEANCATFGCGLSSACMVDIGAQKTSIACVEEGVVLPESRMELAYGGDDVTEFLHDLLKEAAFPYKEADLTKSWDWSIFQGMKEKVCNLNENDLAVILHEVNVRKPDTTTTKYSIKIYEDSIKAPTCLFNPRVLGFDKKLRPKNQLWGDSESTLDIGSGNTSQAMQMSTMHLAGQKPTGNIDVQTESSKVPLHIAIKNSIAATTTEERIKKFSQSIVISGGSSHLKGVGFGIESRLLGVLQSQFPFVDKLQIIPPPKDVEAMNLSWSGTSVLSKLEVSNELWVGQKDFNTLGLKALKDRTYCMQLY</sequence>
<dbReference type="InterPro" id="IPR043129">
    <property type="entry name" value="ATPase_NBD"/>
</dbReference>